<dbReference type="RefSeq" id="WP_122231355.1">
    <property type="nucleotide sequence ID" value="NZ_RDQO01000006.1"/>
</dbReference>
<organism evidence="2 3">
    <name type="scientific">Corticibacter populi</name>
    <dbReference type="NCBI Taxonomy" id="1550736"/>
    <lineage>
        <taxon>Bacteria</taxon>
        <taxon>Pseudomonadati</taxon>
        <taxon>Pseudomonadota</taxon>
        <taxon>Betaproteobacteria</taxon>
        <taxon>Burkholderiales</taxon>
        <taxon>Comamonadaceae</taxon>
        <taxon>Corticibacter</taxon>
    </lineage>
</organism>
<dbReference type="AlphaFoldDB" id="A0A3M6QLS4"/>
<name>A0A3M6QLS4_9BURK</name>
<feature type="chain" id="PRO_5018006212" description="Transferrin-binding protein B C-lobe/N-lobe beta barrel domain-containing protein" evidence="1">
    <location>
        <begin position="20"/>
        <end position="244"/>
    </location>
</feature>
<keyword evidence="1" id="KW-0732">Signal</keyword>
<evidence type="ECO:0008006" key="4">
    <source>
        <dbReference type="Google" id="ProtNLM"/>
    </source>
</evidence>
<evidence type="ECO:0000313" key="2">
    <source>
        <dbReference type="EMBL" id="RMX03459.1"/>
    </source>
</evidence>
<keyword evidence="3" id="KW-1185">Reference proteome</keyword>
<gene>
    <name evidence="2" type="ORF">D8I35_16380</name>
</gene>
<dbReference type="Proteomes" id="UP000278006">
    <property type="component" value="Unassembled WGS sequence"/>
</dbReference>
<comment type="caution">
    <text evidence="2">The sequence shown here is derived from an EMBL/GenBank/DDBJ whole genome shotgun (WGS) entry which is preliminary data.</text>
</comment>
<evidence type="ECO:0000313" key="3">
    <source>
        <dbReference type="Proteomes" id="UP000278006"/>
    </source>
</evidence>
<dbReference type="EMBL" id="RDQO01000006">
    <property type="protein sequence ID" value="RMX03459.1"/>
    <property type="molecule type" value="Genomic_DNA"/>
</dbReference>
<dbReference type="OrthoDB" id="8678520at2"/>
<protein>
    <recommendedName>
        <fullName evidence="4">Transferrin-binding protein B C-lobe/N-lobe beta barrel domain-containing protein</fullName>
    </recommendedName>
</protein>
<sequence length="244" mass="24427">MKKTVIATALLAVVGVASAFDSVGETTKSFLNVGGSTFADTHFHGPNGAPGVGFADYVISLSSISFSALQVGSESGFNRYQLLGYTHPGVDGIENYNFNWAQVPTGNQEVYFGLVTNTDSSDTAAFYVGDRTGWAIPTSNTSYTTVALVETTGNGSSPAVLQGTLNLVNGNLNTAGAGLTDGTNTLVINTAVNAGAGTFSGTSAYNSDSGTASGAFFGSGSSSAVAGVADGGSAYQAAFGGIAQ</sequence>
<feature type="signal peptide" evidence="1">
    <location>
        <begin position="1"/>
        <end position="19"/>
    </location>
</feature>
<evidence type="ECO:0000256" key="1">
    <source>
        <dbReference type="SAM" id="SignalP"/>
    </source>
</evidence>
<accession>A0A3M6QLS4</accession>
<proteinExistence type="predicted"/>
<reference evidence="2 3" key="1">
    <citation type="submission" date="2018-10" db="EMBL/GenBank/DDBJ databases">
        <title>Draft genome of Cortibacter populi DSM10536.</title>
        <authorList>
            <person name="Bernier A.-M."/>
            <person name="Bernard K."/>
        </authorList>
    </citation>
    <scope>NUCLEOTIDE SEQUENCE [LARGE SCALE GENOMIC DNA]</scope>
    <source>
        <strain evidence="2 3">DSM 105136</strain>
    </source>
</reference>